<dbReference type="Pfam" id="PF20256">
    <property type="entry name" value="MoCoBD_2"/>
    <property type="match status" value="1"/>
</dbReference>
<gene>
    <name evidence="3" type="ORF">GCM10007291_46660</name>
</gene>
<dbReference type="Proteomes" id="UP000658305">
    <property type="component" value="Unassembled WGS sequence"/>
</dbReference>
<reference evidence="4" key="1">
    <citation type="journal article" date="2019" name="Int. J. Syst. Evol. Microbiol.">
        <title>The Global Catalogue of Microorganisms (GCM) 10K type strain sequencing project: providing services to taxonomists for standard genome sequencing and annotation.</title>
        <authorList>
            <consortium name="The Broad Institute Genomics Platform"/>
            <consortium name="The Broad Institute Genome Sequencing Center for Infectious Disease"/>
            <person name="Wu L."/>
            <person name="Ma J."/>
        </authorList>
    </citation>
    <scope>NUCLEOTIDE SEQUENCE [LARGE SCALE GENOMIC DNA]</scope>
    <source>
        <strain evidence="4">KCTC 23298</strain>
    </source>
</reference>
<feature type="domain" description="Aldehyde oxidase/xanthine dehydrogenase second molybdopterin binding" evidence="2">
    <location>
        <begin position="249"/>
        <end position="326"/>
    </location>
</feature>
<sequence>MAITIRNDGDSAEVWTAGQSPTMEKAAIAGILGLAPDRVRLNVLPGGGTFGRRGTMDLHLEREAATLASRLPGIPVKLMWSREDDIRGGYYRPAFAHRAEIAIGGDGRPAAWRHVVAGQSFLLGSGNFGEPFLVKNDVDFLAVEGIADCPYGFGNFHVSAHHPNVNVPTLSLRSIGHTHSSFVMETLIEELADRAGVDPIDYRMGLLRDDVPKSRAVLSLLKEKSGPWLAGLEPGHAVGTALSDYQRSACLLDMSILDGVPRIHRVLVTVHCGLAVNPLSVASQFEGGFVFGLSQVLPQSAISLQDGIVQQSNFFDYVPAYMGDTPLAMEVHLVDSADRPTGVGECPAPLAAPAFANALGKLTGKRYRKLPIAEI</sequence>
<proteinExistence type="predicted"/>
<protein>
    <recommendedName>
        <fullName evidence="5">Molybdopterin-binding domain of aldehyde dehydrogenase</fullName>
    </recommendedName>
</protein>
<dbReference type="PANTHER" id="PTHR47495:SF2">
    <property type="entry name" value="ALDEHYDE DEHYDROGENASE"/>
    <property type="match status" value="1"/>
</dbReference>
<dbReference type="EMBL" id="BMYI01000029">
    <property type="protein sequence ID" value="GHC39602.1"/>
    <property type="molecule type" value="Genomic_DNA"/>
</dbReference>
<evidence type="ECO:0000313" key="3">
    <source>
        <dbReference type="EMBL" id="GHC39602.1"/>
    </source>
</evidence>
<dbReference type="InterPro" id="IPR052516">
    <property type="entry name" value="N-heterocyclic_Hydroxylase"/>
</dbReference>
<evidence type="ECO:0000259" key="1">
    <source>
        <dbReference type="Pfam" id="PF02738"/>
    </source>
</evidence>
<dbReference type="InterPro" id="IPR008274">
    <property type="entry name" value="AldOxase/xan_DH_MoCoBD1"/>
</dbReference>
<keyword evidence="4" id="KW-1185">Reference proteome</keyword>
<evidence type="ECO:0008006" key="5">
    <source>
        <dbReference type="Google" id="ProtNLM"/>
    </source>
</evidence>
<dbReference type="Gene3D" id="3.30.365.10">
    <property type="entry name" value="Aldehyde oxidase/xanthine dehydrogenase, molybdopterin binding domain"/>
    <property type="match status" value="3"/>
</dbReference>
<evidence type="ECO:0000313" key="4">
    <source>
        <dbReference type="Proteomes" id="UP000658305"/>
    </source>
</evidence>
<dbReference type="PANTHER" id="PTHR47495">
    <property type="entry name" value="ALDEHYDE DEHYDROGENASE"/>
    <property type="match status" value="1"/>
</dbReference>
<feature type="domain" description="Aldehyde oxidase/xanthine dehydrogenase first molybdopterin binding" evidence="1">
    <location>
        <begin position="6"/>
        <end position="204"/>
    </location>
</feature>
<comment type="caution">
    <text evidence="3">The sequence shown here is derived from an EMBL/GenBank/DDBJ whole genome shotgun (WGS) entry which is preliminary data.</text>
</comment>
<name>A0ABQ3FT16_9RHOB</name>
<accession>A0ABQ3FT16</accession>
<dbReference type="SUPFAM" id="SSF56003">
    <property type="entry name" value="Molybdenum cofactor-binding domain"/>
    <property type="match status" value="1"/>
</dbReference>
<dbReference type="RefSeq" id="WP_189382636.1">
    <property type="nucleotide sequence ID" value="NZ_BMYI01000029.1"/>
</dbReference>
<evidence type="ECO:0000259" key="2">
    <source>
        <dbReference type="Pfam" id="PF20256"/>
    </source>
</evidence>
<dbReference type="InterPro" id="IPR046867">
    <property type="entry name" value="AldOxase/xan_DH_MoCoBD2"/>
</dbReference>
<organism evidence="3 4">
    <name type="scientific">Gemmobacter nanjingensis</name>
    <dbReference type="NCBI Taxonomy" id="488454"/>
    <lineage>
        <taxon>Bacteria</taxon>
        <taxon>Pseudomonadati</taxon>
        <taxon>Pseudomonadota</taxon>
        <taxon>Alphaproteobacteria</taxon>
        <taxon>Rhodobacterales</taxon>
        <taxon>Paracoccaceae</taxon>
        <taxon>Gemmobacter</taxon>
    </lineage>
</organism>
<dbReference type="Pfam" id="PF02738">
    <property type="entry name" value="MoCoBD_1"/>
    <property type="match status" value="1"/>
</dbReference>
<dbReference type="InterPro" id="IPR037165">
    <property type="entry name" value="AldOxase/xan_DH_Mopterin-bd_sf"/>
</dbReference>